<organism evidence="4 5">
    <name type="scientific">Candidatus Nitrosacidococcus tergens</name>
    <dbReference type="NCBI Taxonomy" id="553981"/>
    <lineage>
        <taxon>Bacteria</taxon>
        <taxon>Pseudomonadati</taxon>
        <taxon>Pseudomonadota</taxon>
        <taxon>Gammaproteobacteria</taxon>
        <taxon>Chromatiales</taxon>
        <taxon>Chromatiaceae</taxon>
        <taxon>Candidatus Nitrosacidococcus</taxon>
    </lineage>
</organism>
<dbReference type="InterPro" id="IPR002639">
    <property type="entry name" value="UreF"/>
</dbReference>
<comment type="subcellular location">
    <subcellularLocation>
        <location evidence="3">Cytoplasm</location>
    </subcellularLocation>
</comment>
<protein>
    <recommendedName>
        <fullName evidence="3">Urease accessory protein UreF</fullName>
    </recommendedName>
</protein>
<dbReference type="Gene3D" id="1.10.4190.10">
    <property type="entry name" value="Urease accessory protein UreF"/>
    <property type="match status" value="1"/>
</dbReference>
<keyword evidence="2 3" id="KW-0143">Chaperone</keyword>
<comment type="subunit">
    <text evidence="3">UreD, UreF and UreG form a complex that acts as a GTP-hydrolysis-dependent molecular chaperone, activating the urease apoprotein by helping to assemble the nickel containing metallocenter of UreC. The UreE protein probably delivers the nickel.</text>
</comment>
<evidence type="ECO:0000256" key="1">
    <source>
        <dbReference type="ARBA" id="ARBA00022988"/>
    </source>
</evidence>
<dbReference type="HAMAP" id="MF_01385">
    <property type="entry name" value="UreF"/>
    <property type="match status" value="1"/>
</dbReference>
<evidence type="ECO:0000256" key="2">
    <source>
        <dbReference type="ARBA" id="ARBA00023186"/>
    </source>
</evidence>
<comment type="function">
    <text evidence="3">Required for maturation of urease via the functional incorporation of the urease nickel metallocenter.</text>
</comment>
<dbReference type="PANTHER" id="PTHR33620:SF1">
    <property type="entry name" value="UREASE ACCESSORY PROTEIN F"/>
    <property type="match status" value="1"/>
</dbReference>
<name>A0A7G1Q8H5_9GAMM</name>
<sequence length="224" mass="25557">MNRAWSLLRLASPQLPIGAYSYSQGLESAIEQGIVHDTQSAKVWISDQLVLNISYFEAPLLFRILTAIANHKWEELTQWEAEYKASRETAELYGESQQLGFSLTQLMKQLPELNKELDQKILNVKDPSFFFAWSVAAYAWSLSPEDGLAAWLWSWLENQLIVLMKTLPLGQQASQNLLSQLLPVLDQAYHQAMTYTDDELANGTWGLAIASMNHEIQYSRLFRS</sequence>
<dbReference type="GO" id="GO:0016151">
    <property type="term" value="F:nickel cation binding"/>
    <property type="evidence" value="ECO:0007669"/>
    <property type="project" value="UniProtKB-UniRule"/>
</dbReference>
<dbReference type="Proteomes" id="UP000516072">
    <property type="component" value="Chromosome"/>
</dbReference>
<gene>
    <name evidence="3 4" type="primary">ureF</name>
    <name evidence="4" type="ORF">NSCAC_0481</name>
</gene>
<reference evidence="4 5" key="1">
    <citation type="submission" date="2020-03" db="EMBL/GenBank/DDBJ databases">
        <authorList>
            <person name="Picone N."/>
        </authorList>
    </citation>
    <scope>NUCLEOTIDE SEQUENCE [LARGE SCALE GENOMIC DNA]</scope>
    <source>
        <strain evidence="4">NSCAC1</strain>
    </source>
</reference>
<keyword evidence="1 3" id="KW-0996">Nickel insertion</keyword>
<proteinExistence type="inferred from homology"/>
<comment type="similarity">
    <text evidence="3">Belongs to the UreF family.</text>
</comment>
<dbReference type="RefSeq" id="WP_197744835.1">
    <property type="nucleotide sequence ID" value="NZ_LR778175.1"/>
</dbReference>
<dbReference type="KEGG" id="ntg:NSCAC_0481"/>
<keyword evidence="5" id="KW-1185">Reference proteome</keyword>
<dbReference type="PANTHER" id="PTHR33620">
    <property type="entry name" value="UREASE ACCESSORY PROTEIN F"/>
    <property type="match status" value="1"/>
</dbReference>
<dbReference type="InterPro" id="IPR038277">
    <property type="entry name" value="UreF_sf"/>
</dbReference>
<evidence type="ECO:0000256" key="3">
    <source>
        <dbReference type="HAMAP-Rule" id="MF_01385"/>
    </source>
</evidence>
<keyword evidence="3" id="KW-0963">Cytoplasm</keyword>
<evidence type="ECO:0000313" key="4">
    <source>
        <dbReference type="EMBL" id="CAB1275065.1"/>
    </source>
</evidence>
<dbReference type="AlphaFoldDB" id="A0A7G1Q8H5"/>
<accession>A0A7G1Q8H5</accession>
<evidence type="ECO:0000313" key="5">
    <source>
        <dbReference type="Proteomes" id="UP000516072"/>
    </source>
</evidence>
<dbReference type="EMBL" id="LR778175">
    <property type="protein sequence ID" value="CAB1275065.1"/>
    <property type="molecule type" value="Genomic_DNA"/>
</dbReference>
<dbReference type="PIRSF" id="PIRSF009467">
    <property type="entry name" value="Ureas_acces_UreF"/>
    <property type="match status" value="1"/>
</dbReference>
<dbReference type="Pfam" id="PF01730">
    <property type="entry name" value="UreF"/>
    <property type="match status" value="1"/>
</dbReference>
<dbReference type="GO" id="GO:0005737">
    <property type="term" value="C:cytoplasm"/>
    <property type="evidence" value="ECO:0007669"/>
    <property type="project" value="UniProtKB-SubCell"/>
</dbReference>